<dbReference type="PANTHER" id="PTHR12126:SF11">
    <property type="entry name" value="NADH DEHYDROGENASE [UBIQUINONE] 1 ALPHA SUBCOMPLEX SUBUNIT 9, MITOCHONDRIAL"/>
    <property type="match status" value="1"/>
</dbReference>
<evidence type="ECO:0000313" key="3">
    <source>
        <dbReference type="Proteomes" id="UP001271780"/>
    </source>
</evidence>
<protein>
    <submittedName>
        <fullName evidence="2">Complex I NDUFA9 subunit family protein</fullName>
    </submittedName>
</protein>
<evidence type="ECO:0000313" key="2">
    <source>
        <dbReference type="EMBL" id="MDX8472393.1"/>
    </source>
</evidence>
<dbReference type="Pfam" id="PF01370">
    <property type="entry name" value="Epimerase"/>
    <property type="match status" value="1"/>
</dbReference>
<dbReference type="RefSeq" id="WP_320316563.1">
    <property type="nucleotide sequence ID" value="NZ_JAVIIX010000005.1"/>
</dbReference>
<dbReference type="EMBL" id="JAVIIZ010000004">
    <property type="protein sequence ID" value="MDX8472393.1"/>
    <property type="molecule type" value="Genomic_DNA"/>
</dbReference>
<dbReference type="PANTHER" id="PTHR12126">
    <property type="entry name" value="NADH-UBIQUINONE OXIDOREDUCTASE 39 KDA SUBUNIT-RELATED"/>
    <property type="match status" value="1"/>
</dbReference>
<dbReference type="InterPro" id="IPR036291">
    <property type="entry name" value="NAD(P)-bd_dom_sf"/>
</dbReference>
<comment type="caution">
    <text evidence="2">The sequence shown here is derived from an EMBL/GenBank/DDBJ whole genome shotgun (WGS) entry which is preliminary data.</text>
</comment>
<feature type="domain" description="NAD-dependent epimerase/dehydratase" evidence="1">
    <location>
        <begin position="11"/>
        <end position="219"/>
    </location>
</feature>
<organism evidence="2 3">
    <name type="scientific">Mesorhizobium dulcispinae</name>
    <dbReference type="NCBI Taxonomy" id="3072316"/>
    <lineage>
        <taxon>Bacteria</taxon>
        <taxon>Pseudomonadati</taxon>
        <taxon>Pseudomonadota</taxon>
        <taxon>Alphaproteobacteria</taxon>
        <taxon>Hyphomicrobiales</taxon>
        <taxon>Phyllobacteriaceae</taxon>
        <taxon>Mesorhizobium</taxon>
    </lineage>
</organism>
<name>A0ABU4XC89_9HYPH</name>
<dbReference type="InterPro" id="IPR001509">
    <property type="entry name" value="Epimerase_deHydtase"/>
</dbReference>
<dbReference type="InterPro" id="IPR051207">
    <property type="entry name" value="ComplexI_NDUFA9_subunit"/>
</dbReference>
<dbReference type="Gene3D" id="3.40.50.720">
    <property type="entry name" value="NAD(P)-binding Rossmann-like Domain"/>
    <property type="match status" value="1"/>
</dbReference>
<proteinExistence type="predicted"/>
<dbReference type="CDD" id="cd05271">
    <property type="entry name" value="NDUFA9_like_SDR_a"/>
    <property type="match status" value="1"/>
</dbReference>
<dbReference type="SUPFAM" id="SSF51735">
    <property type="entry name" value="NAD(P)-binding Rossmann-fold domains"/>
    <property type="match status" value="1"/>
</dbReference>
<reference evidence="2 3" key="1">
    <citation type="submission" date="2023-08" db="EMBL/GenBank/DDBJ databases">
        <title>Implementing the SeqCode for naming new Mesorhizobium species isolated from Vachellia karroo root nodules.</title>
        <authorList>
            <person name="Van Lill M."/>
        </authorList>
    </citation>
    <scope>NUCLEOTIDE SEQUENCE [LARGE SCALE GENOMIC DNA]</scope>
    <source>
        <strain evidence="2 3">VK23A</strain>
    </source>
</reference>
<sequence length="327" mass="35453">MTEILQTPKLVVVFGGSGFVGRHVVRALAKRGYRIRVACRRPDLAGHVQPLGNVGQIQPVQANVRVRWSVDRAVQGADHVVNLVAILHESGRQKFGSVHEFGSRAVAEAARAVGAGLTHVSALGADLNSPSSYARTKALGEKAVFETIPDAVIFRPSINFGPEDSFFNRFAGMARLSPVLPLIGGGQTKFQPVYVGDVAEAIARSVDGQVEGGNIYELGGPQVLTFKECMQEMLAVIDRRRLLVPVPWWVANIQASILQLLPSPLLTKDQVLQLREHNVVSEAAAKANRTLGGLGIPPQAIATILPSYLWRFRAAGQFQQRRPIADR</sequence>
<accession>A0ABU4XC89</accession>
<keyword evidence="3" id="KW-1185">Reference proteome</keyword>
<gene>
    <name evidence="2" type="ORF">RFM27_09950</name>
</gene>
<evidence type="ECO:0000259" key="1">
    <source>
        <dbReference type="Pfam" id="PF01370"/>
    </source>
</evidence>
<dbReference type="Proteomes" id="UP001271780">
    <property type="component" value="Unassembled WGS sequence"/>
</dbReference>